<accession>A0AAV3R4N8</accession>
<evidence type="ECO:0000313" key="2">
    <source>
        <dbReference type="EMBL" id="GAA0170850.1"/>
    </source>
</evidence>
<evidence type="ECO:0000313" key="3">
    <source>
        <dbReference type="Proteomes" id="UP001454036"/>
    </source>
</evidence>
<dbReference type="Proteomes" id="UP001454036">
    <property type="component" value="Unassembled WGS sequence"/>
</dbReference>
<protein>
    <submittedName>
        <fullName evidence="2">Uncharacterized protein</fullName>
    </submittedName>
</protein>
<dbReference type="AlphaFoldDB" id="A0AAV3R4N8"/>
<name>A0AAV3R4N8_LITER</name>
<feature type="region of interest" description="Disordered" evidence="1">
    <location>
        <begin position="68"/>
        <end position="96"/>
    </location>
</feature>
<gene>
    <name evidence="2" type="ORF">LIER_25024</name>
</gene>
<feature type="region of interest" description="Disordered" evidence="1">
    <location>
        <begin position="1"/>
        <end position="23"/>
    </location>
</feature>
<dbReference type="EMBL" id="BAABME010007426">
    <property type="protein sequence ID" value="GAA0170850.1"/>
    <property type="molecule type" value="Genomic_DNA"/>
</dbReference>
<comment type="caution">
    <text evidence="2">The sequence shown here is derived from an EMBL/GenBank/DDBJ whole genome shotgun (WGS) entry which is preliminary data.</text>
</comment>
<organism evidence="2 3">
    <name type="scientific">Lithospermum erythrorhizon</name>
    <name type="common">Purple gromwell</name>
    <name type="synonym">Lithospermum officinale var. erythrorhizon</name>
    <dbReference type="NCBI Taxonomy" id="34254"/>
    <lineage>
        <taxon>Eukaryota</taxon>
        <taxon>Viridiplantae</taxon>
        <taxon>Streptophyta</taxon>
        <taxon>Embryophyta</taxon>
        <taxon>Tracheophyta</taxon>
        <taxon>Spermatophyta</taxon>
        <taxon>Magnoliopsida</taxon>
        <taxon>eudicotyledons</taxon>
        <taxon>Gunneridae</taxon>
        <taxon>Pentapetalae</taxon>
        <taxon>asterids</taxon>
        <taxon>lamiids</taxon>
        <taxon>Boraginales</taxon>
        <taxon>Boraginaceae</taxon>
        <taxon>Boraginoideae</taxon>
        <taxon>Lithospermeae</taxon>
        <taxon>Lithospermum</taxon>
    </lineage>
</organism>
<evidence type="ECO:0000256" key="1">
    <source>
        <dbReference type="SAM" id="MobiDB-lite"/>
    </source>
</evidence>
<proteinExistence type="predicted"/>
<sequence>MIRSKEFDSSVESPVTWDADGTTTALRKRPSNFAASSRPVFAKRTKVFAHNPPRPEVVDITNETFQSEIPSDPVVGNMPIADNHPVDATPSKGKGD</sequence>
<keyword evidence="3" id="KW-1185">Reference proteome</keyword>
<reference evidence="2 3" key="1">
    <citation type="submission" date="2024-01" db="EMBL/GenBank/DDBJ databases">
        <title>The complete chloroplast genome sequence of Lithospermum erythrorhizon: insights into the phylogenetic relationship among Boraginaceae species and the maternal lineages of purple gromwells.</title>
        <authorList>
            <person name="Okada T."/>
            <person name="Watanabe K."/>
        </authorList>
    </citation>
    <scope>NUCLEOTIDE SEQUENCE [LARGE SCALE GENOMIC DNA]</scope>
</reference>